<dbReference type="EMBL" id="JAPEVG010000009">
    <property type="protein sequence ID" value="KAJ8497017.1"/>
    <property type="molecule type" value="Genomic_DNA"/>
</dbReference>
<dbReference type="AlphaFoldDB" id="A0AAD7XGH1"/>
<evidence type="ECO:0000313" key="4">
    <source>
        <dbReference type="Proteomes" id="UP001215151"/>
    </source>
</evidence>
<feature type="region of interest" description="Disordered" evidence="1">
    <location>
        <begin position="319"/>
        <end position="344"/>
    </location>
</feature>
<organism evidence="3 4">
    <name type="scientific">Trametes cubensis</name>
    <dbReference type="NCBI Taxonomy" id="1111947"/>
    <lineage>
        <taxon>Eukaryota</taxon>
        <taxon>Fungi</taxon>
        <taxon>Dikarya</taxon>
        <taxon>Basidiomycota</taxon>
        <taxon>Agaricomycotina</taxon>
        <taxon>Agaricomycetes</taxon>
        <taxon>Polyporales</taxon>
        <taxon>Polyporaceae</taxon>
        <taxon>Trametes</taxon>
    </lineage>
</organism>
<feature type="transmembrane region" description="Helical" evidence="2">
    <location>
        <begin position="124"/>
        <end position="148"/>
    </location>
</feature>
<evidence type="ECO:0000256" key="1">
    <source>
        <dbReference type="SAM" id="MobiDB-lite"/>
    </source>
</evidence>
<keyword evidence="2" id="KW-1133">Transmembrane helix</keyword>
<gene>
    <name evidence="3" type="ORF">ONZ51_g760</name>
</gene>
<evidence type="ECO:0000313" key="3">
    <source>
        <dbReference type="EMBL" id="KAJ8497017.1"/>
    </source>
</evidence>
<keyword evidence="2" id="KW-0812">Transmembrane</keyword>
<dbReference type="Proteomes" id="UP001215151">
    <property type="component" value="Unassembled WGS sequence"/>
</dbReference>
<feature type="transmembrane region" description="Helical" evidence="2">
    <location>
        <begin position="238"/>
        <end position="261"/>
    </location>
</feature>
<proteinExistence type="predicted"/>
<sequence length="374" mass="40875">MQLIEAALLSTSFEAILYGLSVFLFMLTLWVLLRNRKERRVNWAMVSASSALLLLSTMEMVVNILRLYLGFVHEGPGLPGGPEDFFGDVSRVSFVIKNTLYNAQTLILDGVVIYRTYKVWNNVLVIVVPTVGWLGLLASSAGLGYALATSSMGESEGIFAAEPSHWLTANWCVTLVTNVCATFALAYRIWQVTSRSAEYKTGGCLSPILRVIIESGALYSFTMTAALILFLVRSNGVYVILDMISPIICIVFNMIIVRIGLAADGALLPEPTRPVPPPGQAESSIIPTMRRMIRRQTERDLEMKDINITVEIAQFVHDDSESRISQEDGPKSDRIGSPSSATAVTVASRRTLDGGVSRSLGPQVSDSQVHIVAL</sequence>
<feature type="transmembrane region" description="Helical" evidence="2">
    <location>
        <begin position="15"/>
        <end position="33"/>
    </location>
</feature>
<keyword evidence="2" id="KW-0472">Membrane</keyword>
<name>A0AAD7XGH1_9APHY</name>
<keyword evidence="4" id="KW-1185">Reference proteome</keyword>
<accession>A0AAD7XGH1</accession>
<comment type="caution">
    <text evidence="3">The sequence shown here is derived from an EMBL/GenBank/DDBJ whole genome shotgun (WGS) entry which is preliminary data.</text>
</comment>
<feature type="transmembrane region" description="Helical" evidence="2">
    <location>
        <begin position="211"/>
        <end position="232"/>
    </location>
</feature>
<protein>
    <submittedName>
        <fullName evidence="3">Uncharacterized protein</fullName>
    </submittedName>
</protein>
<feature type="transmembrane region" description="Helical" evidence="2">
    <location>
        <begin position="168"/>
        <end position="190"/>
    </location>
</feature>
<reference evidence="3" key="1">
    <citation type="submission" date="2022-11" db="EMBL/GenBank/DDBJ databases">
        <title>Genome Sequence of Cubamyces cubensis.</title>
        <authorList>
            <person name="Buettner E."/>
        </authorList>
    </citation>
    <scope>NUCLEOTIDE SEQUENCE</scope>
    <source>
        <strain evidence="3">MPL-01</strain>
    </source>
</reference>
<evidence type="ECO:0000256" key="2">
    <source>
        <dbReference type="SAM" id="Phobius"/>
    </source>
</evidence>
<feature type="compositionally biased region" description="Basic and acidic residues" evidence="1">
    <location>
        <begin position="319"/>
        <end position="334"/>
    </location>
</feature>